<dbReference type="EMBL" id="CP054927">
    <property type="protein sequence ID" value="QKW47905.1"/>
    <property type="molecule type" value="Genomic_DNA"/>
</dbReference>
<gene>
    <name evidence="1" type="ORF">HUT09_35910</name>
</gene>
<dbReference type="Proteomes" id="UP000509345">
    <property type="component" value="Plasmid unnamed1"/>
</dbReference>
<keyword evidence="1" id="KW-0614">Plasmid</keyword>
<evidence type="ECO:0000313" key="2">
    <source>
        <dbReference type="Proteomes" id="UP000509345"/>
    </source>
</evidence>
<organism evidence="1 2">
    <name type="scientific">Streptomyces microflavus</name>
    <name type="common">Streptomyces lipmanii</name>
    <dbReference type="NCBI Taxonomy" id="1919"/>
    <lineage>
        <taxon>Bacteria</taxon>
        <taxon>Bacillati</taxon>
        <taxon>Actinomycetota</taxon>
        <taxon>Actinomycetes</taxon>
        <taxon>Kitasatosporales</taxon>
        <taxon>Streptomycetaceae</taxon>
        <taxon>Streptomyces</taxon>
    </lineage>
</organism>
<geneLocation type="plasmid" evidence="1 2">
    <name>unnamed1</name>
</geneLocation>
<accession>A0A7H8N0A7</accession>
<name>A0A7H8N0A7_STRMI</name>
<evidence type="ECO:0000313" key="1">
    <source>
        <dbReference type="EMBL" id="QKW47905.1"/>
    </source>
</evidence>
<protein>
    <submittedName>
        <fullName evidence="1">Uncharacterized protein</fullName>
    </submittedName>
</protein>
<proteinExistence type="predicted"/>
<reference evidence="1 2" key="1">
    <citation type="submission" date="2020-06" db="EMBL/GenBank/DDBJ databases">
        <title>Genome mining for natural products.</title>
        <authorList>
            <person name="Zhang B."/>
            <person name="Shi J."/>
            <person name="Ge H."/>
        </authorList>
    </citation>
    <scope>NUCLEOTIDE SEQUENCE [LARGE SCALE GENOMIC DNA]</scope>
    <source>
        <strain evidence="1 2">NA06532</strain>
        <plasmid evidence="1 2">unnamed1</plasmid>
    </source>
</reference>
<sequence length="61" mass="6295">MAEFAAQGDGELGARGVVAVATPGDARIGGMVILGVRIEFYKKVGDLDEPSTSRGTARSSR</sequence>
<dbReference type="AlphaFoldDB" id="A0A7H8N0A7"/>